<dbReference type="Pfam" id="PF00078">
    <property type="entry name" value="RVT_1"/>
    <property type="match status" value="1"/>
</dbReference>
<accession>R7ULH2</accession>
<protein>
    <recommendedName>
        <fullName evidence="1">Reverse transcriptase domain-containing protein</fullName>
    </recommendedName>
</protein>
<sequence length="71" mass="8099">RGSILGPLLFIIYINDLPNAQRNSKPIMYADDTNIFLHGNNVKEMTDSFNAELLSLNEYLKCNRLSLNVNK</sequence>
<dbReference type="STRING" id="283909.R7ULH2"/>
<dbReference type="EnsemblMetazoa" id="CapteT71830">
    <property type="protein sequence ID" value="CapteP71830"/>
    <property type="gene ID" value="CapteG71830"/>
</dbReference>
<feature type="non-terminal residue" evidence="2">
    <location>
        <position position="1"/>
    </location>
</feature>
<proteinExistence type="predicted"/>
<dbReference type="Proteomes" id="UP000014760">
    <property type="component" value="Unassembled WGS sequence"/>
</dbReference>
<feature type="domain" description="Reverse transcriptase" evidence="1">
    <location>
        <begin position="1"/>
        <end position="71"/>
    </location>
</feature>
<reference evidence="4" key="1">
    <citation type="submission" date="2012-12" db="EMBL/GenBank/DDBJ databases">
        <authorList>
            <person name="Hellsten U."/>
            <person name="Grimwood J."/>
            <person name="Chapman J.A."/>
            <person name="Shapiro H."/>
            <person name="Aerts A."/>
            <person name="Otillar R.P."/>
            <person name="Terry A.Y."/>
            <person name="Boore J.L."/>
            <person name="Simakov O."/>
            <person name="Marletaz F."/>
            <person name="Cho S.-J."/>
            <person name="Edsinger-Gonzales E."/>
            <person name="Havlak P."/>
            <person name="Kuo D.-H."/>
            <person name="Larsson T."/>
            <person name="Lv J."/>
            <person name="Arendt D."/>
            <person name="Savage R."/>
            <person name="Osoegawa K."/>
            <person name="de Jong P."/>
            <person name="Lindberg D.R."/>
            <person name="Seaver E.C."/>
            <person name="Weisblat D.A."/>
            <person name="Putnam N.H."/>
            <person name="Grigoriev I.V."/>
            <person name="Rokhsar D.S."/>
        </authorList>
    </citation>
    <scope>NUCLEOTIDE SEQUENCE</scope>
    <source>
        <strain evidence="4">I ESC-2004</strain>
    </source>
</reference>
<organism evidence="2">
    <name type="scientific">Capitella teleta</name>
    <name type="common">Polychaete worm</name>
    <dbReference type="NCBI Taxonomy" id="283909"/>
    <lineage>
        <taxon>Eukaryota</taxon>
        <taxon>Metazoa</taxon>
        <taxon>Spiralia</taxon>
        <taxon>Lophotrochozoa</taxon>
        <taxon>Annelida</taxon>
        <taxon>Polychaeta</taxon>
        <taxon>Sedentaria</taxon>
        <taxon>Scolecida</taxon>
        <taxon>Capitellidae</taxon>
        <taxon>Capitella</taxon>
    </lineage>
</organism>
<dbReference type="OrthoDB" id="10056483at2759"/>
<dbReference type="EMBL" id="KB300265">
    <property type="protein sequence ID" value="ELU06943.1"/>
    <property type="molecule type" value="Genomic_DNA"/>
</dbReference>
<evidence type="ECO:0000259" key="1">
    <source>
        <dbReference type="PROSITE" id="PS50878"/>
    </source>
</evidence>
<name>R7ULH2_CAPTE</name>
<reference evidence="3" key="3">
    <citation type="submission" date="2015-06" db="UniProtKB">
        <authorList>
            <consortium name="EnsemblMetazoa"/>
        </authorList>
    </citation>
    <scope>IDENTIFICATION</scope>
</reference>
<feature type="non-terminal residue" evidence="2">
    <location>
        <position position="71"/>
    </location>
</feature>
<reference evidence="2 4" key="2">
    <citation type="journal article" date="2013" name="Nature">
        <title>Insights into bilaterian evolution from three spiralian genomes.</title>
        <authorList>
            <person name="Simakov O."/>
            <person name="Marletaz F."/>
            <person name="Cho S.J."/>
            <person name="Edsinger-Gonzales E."/>
            <person name="Havlak P."/>
            <person name="Hellsten U."/>
            <person name="Kuo D.H."/>
            <person name="Larsson T."/>
            <person name="Lv J."/>
            <person name="Arendt D."/>
            <person name="Savage R."/>
            <person name="Osoegawa K."/>
            <person name="de Jong P."/>
            <person name="Grimwood J."/>
            <person name="Chapman J.A."/>
            <person name="Shapiro H."/>
            <person name="Aerts A."/>
            <person name="Otillar R.P."/>
            <person name="Terry A.Y."/>
            <person name="Boore J.L."/>
            <person name="Grigoriev I.V."/>
            <person name="Lindberg D.R."/>
            <person name="Seaver E.C."/>
            <person name="Weisblat D.A."/>
            <person name="Putnam N.H."/>
            <person name="Rokhsar D.S."/>
        </authorList>
    </citation>
    <scope>NUCLEOTIDE SEQUENCE</scope>
    <source>
        <strain evidence="2 4">I ESC-2004</strain>
    </source>
</reference>
<evidence type="ECO:0000313" key="4">
    <source>
        <dbReference type="Proteomes" id="UP000014760"/>
    </source>
</evidence>
<dbReference type="EMBL" id="AMQN01043274">
    <property type="status" value="NOT_ANNOTATED_CDS"/>
    <property type="molecule type" value="Genomic_DNA"/>
</dbReference>
<dbReference type="HOGENOM" id="CLU_195679_0_0_1"/>
<evidence type="ECO:0000313" key="2">
    <source>
        <dbReference type="EMBL" id="ELU06943.1"/>
    </source>
</evidence>
<gene>
    <name evidence="2" type="ORF">CAPTEDRAFT_71830</name>
</gene>
<keyword evidence="4" id="KW-1185">Reference proteome</keyword>
<dbReference type="PROSITE" id="PS50878">
    <property type="entry name" value="RT_POL"/>
    <property type="match status" value="1"/>
</dbReference>
<evidence type="ECO:0000313" key="3">
    <source>
        <dbReference type="EnsemblMetazoa" id="CapteP71830"/>
    </source>
</evidence>
<dbReference type="OMA" id="INDLPHC"/>
<dbReference type="AlphaFoldDB" id="R7ULH2"/>
<dbReference type="InterPro" id="IPR000477">
    <property type="entry name" value="RT_dom"/>
</dbReference>